<organism evidence="1 2">
    <name type="scientific">Pseudolysinimonas kribbensis</name>
    <dbReference type="NCBI Taxonomy" id="433641"/>
    <lineage>
        <taxon>Bacteria</taxon>
        <taxon>Bacillati</taxon>
        <taxon>Actinomycetota</taxon>
        <taxon>Actinomycetes</taxon>
        <taxon>Micrococcales</taxon>
        <taxon>Microbacteriaceae</taxon>
        <taxon>Pseudolysinimonas</taxon>
    </lineage>
</organism>
<evidence type="ECO:0000313" key="2">
    <source>
        <dbReference type="Proteomes" id="UP001157034"/>
    </source>
</evidence>
<name>A0ABQ6K5G0_9MICO</name>
<dbReference type="RefSeq" id="WP_284254012.1">
    <property type="nucleotide sequence ID" value="NZ_BAAAQO010000002.1"/>
</dbReference>
<reference evidence="2" key="1">
    <citation type="journal article" date="2019" name="Int. J. Syst. Evol. Microbiol.">
        <title>The Global Catalogue of Microorganisms (GCM) 10K type strain sequencing project: providing services to taxonomists for standard genome sequencing and annotation.</title>
        <authorList>
            <consortium name="The Broad Institute Genomics Platform"/>
            <consortium name="The Broad Institute Genome Sequencing Center for Infectious Disease"/>
            <person name="Wu L."/>
            <person name="Ma J."/>
        </authorList>
    </citation>
    <scope>NUCLEOTIDE SEQUENCE [LARGE SCALE GENOMIC DNA]</scope>
    <source>
        <strain evidence="2">NBRC 108894</strain>
    </source>
</reference>
<dbReference type="Proteomes" id="UP001157034">
    <property type="component" value="Unassembled WGS sequence"/>
</dbReference>
<keyword evidence="2" id="KW-1185">Reference proteome</keyword>
<comment type="caution">
    <text evidence="1">The sequence shown here is derived from an EMBL/GenBank/DDBJ whole genome shotgun (WGS) entry which is preliminary data.</text>
</comment>
<evidence type="ECO:0000313" key="1">
    <source>
        <dbReference type="EMBL" id="GMA95212.1"/>
    </source>
</evidence>
<gene>
    <name evidence="1" type="ORF">GCM10025881_20360</name>
</gene>
<dbReference type="EMBL" id="BSVB01000001">
    <property type="protein sequence ID" value="GMA95212.1"/>
    <property type="molecule type" value="Genomic_DNA"/>
</dbReference>
<proteinExistence type="predicted"/>
<sequence length="319" mass="34129">MRRVVLRWVAACAAVVLVGVGSVAVVIAVGFGPGSFVTTYLDALARRDAPSALSLPGVDAAGGNPALLTSAALPGLHDIRITDDVEHDGGVHRITASWTSNDTAGQSTFEVERIGTRFGVFPVWGFAESPVARLSLDVRNSREVTAGTQRVHTPGVGPHEYAVLVPGDYRFVERTALLVSTERPVLADTVGQRFGATIDVEASRKLVDLVSTQVNKLLDRCATQRVLFPAGCPFGQQIENRVTGTPAWSMKRYPDMRLVGAGDDRSWTIPQVPGTAHLKVPVESLFDGSASTFDKDVPFTIRATVRVSGDGELTIRDVQ</sequence>
<accession>A0ABQ6K5G0</accession>
<protein>
    <submittedName>
        <fullName evidence="1">Uncharacterized protein</fullName>
    </submittedName>
</protein>